<evidence type="ECO:0000313" key="2">
    <source>
        <dbReference type="EMBL" id="GAA1618284.1"/>
    </source>
</evidence>
<dbReference type="SUPFAM" id="SSF51905">
    <property type="entry name" value="FAD/NAD(P)-binding domain"/>
    <property type="match status" value="1"/>
</dbReference>
<dbReference type="Pfam" id="PF13738">
    <property type="entry name" value="Pyr_redox_3"/>
    <property type="match status" value="1"/>
</dbReference>
<sequence length="461" mass="47814">MSISELPVAVIGAGPIGLAAAAHLAERGLDFVVLESGPTTAAAIDEWRHVKLFSPWRYGIDSAARRLLEQAGGWTEPDPGALPTGGDLIDSYLAPLAKTPQLSDKIRYNAAVVAVTRVGFDRVRTAGREAAPFLVRLSDGSELLASAVMDAAGTWRRPNVLGGSGIPARGEQDAAANISRALPDVLGRDRDRFAGRRTAVVGAGHSAATTLLDLGELADQAPGTEVVWVVRGTDQARTYGGGDADELPARGALGSRLKKLVQSGRVELVSSFRIEAVAPTADGRVLLTSGEQQVVADTVVNSTGFRPDHDIVGELRLDLDSIMGSTRALAPLIDPNQHSCGTVPPHGVDELAHPEPGYYAVGAKSYGRAPTFLLATGYEQARSVVAALAGDWEAARDVQLDLPETGVCSSNLAYGSEADEAAGGCCGPAPQAVEVTSRGLSTGISGGLLNVVETKQSSCCG</sequence>
<keyword evidence="3" id="KW-1185">Reference proteome</keyword>
<dbReference type="EMBL" id="BAAAOS010000069">
    <property type="protein sequence ID" value="GAA1618284.1"/>
    <property type="molecule type" value="Genomic_DNA"/>
</dbReference>
<dbReference type="PRINTS" id="PR00368">
    <property type="entry name" value="FADPNR"/>
</dbReference>
<evidence type="ECO:0000256" key="1">
    <source>
        <dbReference type="ARBA" id="ARBA00023002"/>
    </source>
</evidence>
<dbReference type="PANTHER" id="PTHR43539:SF78">
    <property type="entry name" value="FLAVIN-CONTAINING MONOOXYGENASE"/>
    <property type="match status" value="1"/>
</dbReference>
<dbReference type="PRINTS" id="PR00411">
    <property type="entry name" value="PNDRDTASEI"/>
</dbReference>
<dbReference type="PANTHER" id="PTHR43539">
    <property type="entry name" value="FLAVIN-BINDING MONOOXYGENASE-LIKE PROTEIN (AFU_ORTHOLOGUE AFUA_4G09220)"/>
    <property type="match status" value="1"/>
</dbReference>
<evidence type="ECO:0000313" key="3">
    <source>
        <dbReference type="Proteomes" id="UP001500393"/>
    </source>
</evidence>
<dbReference type="Proteomes" id="UP001500393">
    <property type="component" value="Unassembled WGS sequence"/>
</dbReference>
<keyword evidence="1" id="KW-0560">Oxidoreductase</keyword>
<dbReference type="InterPro" id="IPR036188">
    <property type="entry name" value="FAD/NAD-bd_sf"/>
</dbReference>
<dbReference type="RefSeq" id="WP_344222497.1">
    <property type="nucleotide sequence ID" value="NZ_BAAAOS010000069.1"/>
</dbReference>
<protein>
    <submittedName>
        <fullName evidence="2">NAD(P)-binding domain-containing protein</fullName>
    </submittedName>
</protein>
<organism evidence="2 3">
    <name type="scientific">Kribbella sancticallisti</name>
    <dbReference type="NCBI Taxonomy" id="460087"/>
    <lineage>
        <taxon>Bacteria</taxon>
        <taxon>Bacillati</taxon>
        <taxon>Actinomycetota</taxon>
        <taxon>Actinomycetes</taxon>
        <taxon>Propionibacteriales</taxon>
        <taxon>Kribbellaceae</taxon>
        <taxon>Kribbella</taxon>
    </lineage>
</organism>
<comment type="caution">
    <text evidence="2">The sequence shown here is derived from an EMBL/GenBank/DDBJ whole genome shotgun (WGS) entry which is preliminary data.</text>
</comment>
<dbReference type="InterPro" id="IPR050982">
    <property type="entry name" value="Auxin_biosynth/cation_transpt"/>
</dbReference>
<accession>A0ABP4QV52</accession>
<dbReference type="Gene3D" id="3.50.50.60">
    <property type="entry name" value="FAD/NAD(P)-binding domain"/>
    <property type="match status" value="1"/>
</dbReference>
<gene>
    <name evidence="2" type="ORF">GCM10009789_85210</name>
</gene>
<name>A0ABP4QV52_9ACTN</name>
<reference evidence="3" key="1">
    <citation type="journal article" date="2019" name="Int. J. Syst. Evol. Microbiol.">
        <title>The Global Catalogue of Microorganisms (GCM) 10K type strain sequencing project: providing services to taxonomists for standard genome sequencing and annotation.</title>
        <authorList>
            <consortium name="The Broad Institute Genomics Platform"/>
            <consortium name="The Broad Institute Genome Sequencing Center for Infectious Disease"/>
            <person name="Wu L."/>
            <person name="Ma J."/>
        </authorList>
    </citation>
    <scope>NUCLEOTIDE SEQUENCE [LARGE SCALE GENOMIC DNA]</scope>
    <source>
        <strain evidence="3">JCM 14969</strain>
    </source>
</reference>
<proteinExistence type="predicted"/>